<accession>A0A9P3LFC0</accession>
<evidence type="ECO:0000256" key="1">
    <source>
        <dbReference type="SAM" id="MobiDB-lite"/>
    </source>
</evidence>
<feature type="compositionally biased region" description="Polar residues" evidence="1">
    <location>
        <begin position="215"/>
        <end position="226"/>
    </location>
</feature>
<dbReference type="EMBL" id="BPQB01000026">
    <property type="protein sequence ID" value="GJE92469.1"/>
    <property type="molecule type" value="Genomic_DNA"/>
</dbReference>
<dbReference type="AlphaFoldDB" id="A0A9P3LFC0"/>
<feature type="transmembrane region" description="Helical" evidence="2">
    <location>
        <begin position="74"/>
        <end position="97"/>
    </location>
</feature>
<evidence type="ECO:0008006" key="5">
    <source>
        <dbReference type="Google" id="ProtNLM"/>
    </source>
</evidence>
<protein>
    <recommendedName>
        <fullName evidence="5">MARVEL domain-containing protein</fullName>
    </recommendedName>
</protein>
<keyword evidence="4" id="KW-1185">Reference proteome</keyword>
<name>A0A9P3LFC0_9APHY</name>
<feature type="transmembrane region" description="Helical" evidence="2">
    <location>
        <begin position="12"/>
        <end position="30"/>
    </location>
</feature>
<gene>
    <name evidence="3" type="ORF">PsYK624_086230</name>
</gene>
<sequence>MPRLSPLQVGRLAVLFLTTFFSSIILGLLTQLAAKGETQPRVLLSVAVSALVVLTIPAMILIDMFRQTVTFLTYIISEVIWLGILSFTWLVAALLLPLDSQTCRASDCDMKINASRIFAFLSFVTLLPYIIVLLTASSRLRRSSDRPAHVWTGSVRDVFAPGRPLVASAAPLPTATPLVSIALAPATQPPTPLKSGFGFVVEADDDPFHPEPVSSRATSMLLSGTRSPTALSPTSPTSTREGFLSPSSPVFVALPCALPTAHLQG</sequence>
<feature type="compositionally biased region" description="Low complexity" evidence="1">
    <location>
        <begin position="227"/>
        <end position="239"/>
    </location>
</feature>
<keyword evidence="2" id="KW-0472">Membrane</keyword>
<feature type="transmembrane region" description="Helical" evidence="2">
    <location>
        <begin position="42"/>
        <end position="62"/>
    </location>
</feature>
<evidence type="ECO:0000313" key="4">
    <source>
        <dbReference type="Proteomes" id="UP000703269"/>
    </source>
</evidence>
<organism evidence="3 4">
    <name type="scientific">Phanerochaete sordida</name>
    <dbReference type="NCBI Taxonomy" id="48140"/>
    <lineage>
        <taxon>Eukaryota</taxon>
        <taxon>Fungi</taxon>
        <taxon>Dikarya</taxon>
        <taxon>Basidiomycota</taxon>
        <taxon>Agaricomycotina</taxon>
        <taxon>Agaricomycetes</taxon>
        <taxon>Polyporales</taxon>
        <taxon>Phanerochaetaceae</taxon>
        <taxon>Phanerochaete</taxon>
    </lineage>
</organism>
<keyword evidence="2" id="KW-1133">Transmembrane helix</keyword>
<keyword evidence="2" id="KW-0812">Transmembrane</keyword>
<reference evidence="3 4" key="1">
    <citation type="submission" date="2021-08" db="EMBL/GenBank/DDBJ databases">
        <title>Draft Genome Sequence of Phanerochaete sordida strain YK-624.</title>
        <authorList>
            <person name="Mori T."/>
            <person name="Dohra H."/>
            <person name="Suzuki T."/>
            <person name="Kawagishi H."/>
            <person name="Hirai H."/>
        </authorList>
    </citation>
    <scope>NUCLEOTIDE SEQUENCE [LARGE SCALE GENOMIC DNA]</scope>
    <source>
        <strain evidence="3 4">YK-624</strain>
    </source>
</reference>
<comment type="caution">
    <text evidence="3">The sequence shown here is derived from an EMBL/GenBank/DDBJ whole genome shotgun (WGS) entry which is preliminary data.</text>
</comment>
<feature type="transmembrane region" description="Helical" evidence="2">
    <location>
        <begin position="117"/>
        <end position="136"/>
    </location>
</feature>
<proteinExistence type="predicted"/>
<dbReference type="OrthoDB" id="10587061at2759"/>
<feature type="region of interest" description="Disordered" evidence="1">
    <location>
        <begin position="210"/>
        <end position="243"/>
    </location>
</feature>
<evidence type="ECO:0000313" key="3">
    <source>
        <dbReference type="EMBL" id="GJE92469.1"/>
    </source>
</evidence>
<evidence type="ECO:0000256" key="2">
    <source>
        <dbReference type="SAM" id="Phobius"/>
    </source>
</evidence>
<dbReference type="Proteomes" id="UP000703269">
    <property type="component" value="Unassembled WGS sequence"/>
</dbReference>